<name>A0A975NHY5_9BRAD</name>
<protein>
    <recommendedName>
        <fullName evidence="3">HNH endonuclease</fullName>
    </recommendedName>
</protein>
<reference evidence="1" key="1">
    <citation type="submission" date="2021-06" db="EMBL/GenBank/DDBJ databases">
        <title>Bradyrhizobium sp. S2-20-1 Genome sequencing.</title>
        <authorList>
            <person name="Jin L."/>
        </authorList>
    </citation>
    <scope>NUCLEOTIDE SEQUENCE</scope>
    <source>
        <strain evidence="1">S2-20-1</strain>
    </source>
</reference>
<gene>
    <name evidence="1" type="ORF">KMZ29_12550</name>
</gene>
<proteinExistence type="predicted"/>
<dbReference type="EMBL" id="CP076134">
    <property type="protein sequence ID" value="QWG15412.1"/>
    <property type="molecule type" value="Genomic_DNA"/>
</dbReference>
<accession>A0A975NHY5</accession>
<dbReference type="RefSeq" id="WP_215623928.1">
    <property type="nucleotide sequence ID" value="NZ_CP076134.1"/>
</dbReference>
<evidence type="ECO:0008006" key="3">
    <source>
        <dbReference type="Google" id="ProtNLM"/>
    </source>
</evidence>
<evidence type="ECO:0000313" key="2">
    <source>
        <dbReference type="Proteomes" id="UP000680839"/>
    </source>
</evidence>
<dbReference type="Proteomes" id="UP000680839">
    <property type="component" value="Chromosome"/>
</dbReference>
<organism evidence="1 2">
    <name type="scientific">Bradyrhizobium sediminis</name>
    <dbReference type="NCBI Taxonomy" id="2840469"/>
    <lineage>
        <taxon>Bacteria</taxon>
        <taxon>Pseudomonadati</taxon>
        <taxon>Pseudomonadota</taxon>
        <taxon>Alphaproteobacteria</taxon>
        <taxon>Hyphomicrobiales</taxon>
        <taxon>Nitrobacteraceae</taxon>
        <taxon>Bradyrhizobium</taxon>
    </lineage>
</organism>
<dbReference type="AlphaFoldDB" id="A0A975NHY5"/>
<sequence length="262" mass="29035">MTSRDEFSQATKKTLSIRAAHFCSNPDCVKLTAGPHSDESKSLSTGHAAHIHAAAPNGPRYNPAQSSAERRAITNGLWLCRVCGDIVDKDAAPHSAELLRQWKRNHEAMIAEVRTKGYSQSLALIQTRRAAPALAKQVIAMLEDHRVFWASFDAEFPDRVRHSLDRLRSQLATWRGGLPDGSGLDQILLSLTKTILVFFSEVEQSDLSTLHCNGNDPEWLQFRDALATLRKSVGFQIGNLAAAYDIRLSPDLKRITPTPVEE</sequence>
<evidence type="ECO:0000313" key="1">
    <source>
        <dbReference type="EMBL" id="QWG15412.1"/>
    </source>
</evidence>